<evidence type="ECO:0000313" key="2">
    <source>
        <dbReference type="EMBL" id="CAL1405699.1"/>
    </source>
</evidence>
<evidence type="ECO:0000313" key="3">
    <source>
        <dbReference type="Proteomes" id="UP001497516"/>
    </source>
</evidence>
<evidence type="ECO:0000256" key="1">
    <source>
        <dbReference type="SAM" id="MobiDB-lite"/>
    </source>
</evidence>
<organism evidence="2 3">
    <name type="scientific">Linum trigynum</name>
    <dbReference type="NCBI Taxonomy" id="586398"/>
    <lineage>
        <taxon>Eukaryota</taxon>
        <taxon>Viridiplantae</taxon>
        <taxon>Streptophyta</taxon>
        <taxon>Embryophyta</taxon>
        <taxon>Tracheophyta</taxon>
        <taxon>Spermatophyta</taxon>
        <taxon>Magnoliopsida</taxon>
        <taxon>eudicotyledons</taxon>
        <taxon>Gunneridae</taxon>
        <taxon>Pentapetalae</taxon>
        <taxon>rosids</taxon>
        <taxon>fabids</taxon>
        <taxon>Malpighiales</taxon>
        <taxon>Linaceae</taxon>
        <taxon>Linum</taxon>
    </lineage>
</organism>
<dbReference type="EMBL" id="OZ034821">
    <property type="protein sequence ID" value="CAL1405699.1"/>
    <property type="molecule type" value="Genomic_DNA"/>
</dbReference>
<keyword evidence="3" id="KW-1185">Reference proteome</keyword>
<proteinExistence type="predicted"/>
<name>A0AAV2G611_9ROSI</name>
<feature type="region of interest" description="Disordered" evidence="1">
    <location>
        <begin position="19"/>
        <end position="43"/>
    </location>
</feature>
<accession>A0AAV2G611</accession>
<feature type="compositionally biased region" description="Basic residues" evidence="1">
    <location>
        <begin position="29"/>
        <end position="40"/>
    </location>
</feature>
<protein>
    <submittedName>
        <fullName evidence="2">Uncharacterized protein</fullName>
    </submittedName>
</protein>
<dbReference type="AlphaFoldDB" id="A0AAV2G611"/>
<dbReference type="Proteomes" id="UP001497516">
    <property type="component" value="Chromosome 8"/>
</dbReference>
<reference evidence="2 3" key="1">
    <citation type="submission" date="2024-04" db="EMBL/GenBank/DDBJ databases">
        <authorList>
            <person name="Fracassetti M."/>
        </authorList>
    </citation>
    <scope>NUCLEOTIDE SEQUENCE [LARGE SCALE GENOMIC DNA]</scope>
</reference>
<sequence>MIERRSVLLEKGSLASHAMRTVPRDPLKSRRRRTKKKKGAAVRISAVETSRRWPLLTTKNIDMRIAVATNPNDIASTELSKCLQWSSLSEFSDAIAAAGDGTVIQLSSAPILPTKAEENFFKKKQQ</sequence>
<gene>
    <name evidence="2" type="ORF">LTRI10_LOCUS45471</name>
</gene>